<feature type="compositionally biased region" description="Basic and acidic residues" evidence="1">
    <location>
        <begin position="237"/>
        <end position="249"/>
    </location>
</feature>
<protein>
    <submittedName>
        <fullName evidence="2">Uncharacterized protein</fullName>
    </submittedName>
</protein>
<feature type="region of interest" description="Disordered" evidence="1">
    <location>
        <begin position="1"/>
        <end position="29"/>
    </location>
</feature>
<dbReference type="Proteomes" id="UP001519460">
    <property type="component" value="Unassembled WGS sequence"/>
</dbReference>
<feature type="compositionally biased region" description="Low complexity" evidence="1">
    <location>
        <begin position="353"/>
        <end position="371"/>
    </location>
</feature>
<reference evidence="2 3" key="1">
    <citation type="journal article" date="2023" name="Sci. Data">
        <title>Genome assembly of the Korean intertidal mud-creeper Batillaria attramentaria.</title>
        <authorList>
            <person name="Patra A.K."/>
            <person name="Ho P.T."/>
            <person name="Jun S."/>
            <person name="Lee S.J."/>
            <person name="Kim Y."/>
            <person name="Won Y.J."/>
        </authorList>
    </citation>
    <scope>NUCLEOTIDE SEQUENCE [LARGE SCALE GENOMIC DNA]</scope>
    <source>
        <strain evidence="2">Wonlab-2016</strain>
    </source>
</reference>
<evidence type="ECO:0000313" key="3">
    <source>
        <dbReference type="Proteomes" id="UP001519460"/>
    </source>
</evidence>
<feature type="compositionally biased region" description="Polar residues" evidence="1">
    <location>
        <begin position="1"/>
        <end position="17"/>
    </location>
</feature>
<dbReference type="AlphaFoldDB" id="A0ABD0JZH1"/>
<feature type="compositionally biased region" description="Low complexity" evidence="1">
    <location>
        <begin position="306"/>
        <end position="322"/>
    </location>
</feature>
<feature type="compositionally biased region" description="Polar residues" evidence="1">
    <location>
        <begin position="178"/>
        <end position="187"/>
    </location>
</feature>
<feature type="region of interest" description="Disordered" evidence="1">
    <location>
        <begin position="46"/>
        <end position="99"/>
    </location>
</feature>
<dbReference type="EMBL" id="JACVVK020000286">
    <property type="protein sequence ID" value="KAK7480161.1"/>
    <property type="molecule type" value="Genomic_DNA"/>
</dbReference>
<feature type="compositionally biased region" description="Polar residues" evidence="1">
    <location>
        <begin position="194"/>
        <end position="206"/>
    </location>
</feature>
<feature type="region of interest" description="Disordered" evidence="1">
    <location>
        <begin position="135"/>
        <end position="418"/>
    </location>
</feature>
<evidence type="ECO:0000313" key="2">
    <source>
        <dbReference type="EMBL" id="KAK7480161.1"/>
    </source>
</evidence>
<comment type="caution">
    <text evidence="2">The sequence shown here is derived from an EMBL/GenBank/DDBJ whole genome shotgun (WGS) entry which is preliminary data.</text>
</comment>
<proteinExistence type="predicted"/>
<evidence type="ECO:0000256" key="1">
    <source>
        <dbReference type="SAM" id="MobiDB-lite"/>
    </source>
</evidence>
<keyword evidence="3" id="KW-1185">Reference proteome</keyword>
<accession>A0ABD0JZH1</accession>
<name>A0ABD0JZH1_9CAEN</name>
<organism evidence="2 3">
    <name type="scientific">Batillaria attramentaria</name>
    <dbReference type="NCBI Taxonomy" id="370345"/>
    <lineage>
        <taxon>Eukaryota</taxon>
        <taxon>Metazoa</taxon>
        <taxon>Spiralia</taxon>
        <taxon>Lophotrochozoa</taxon>
        <taxon>Mollusca</taxon>
        <taxon>Gastropoda</taxon>
        <taxon>Caenogastropoda</taxon>
        <taxon>Sorbeoconcha</taxon>
        <taxon>Cerithioidea</taxon>
        <taxon>Batillariidae</taxon>
        <taxon>Batillaria</taxon>
    </lineage>
</organism>
<gene>
    <name evidence="2" type="ORF">BaRGS_00028546</name>
</gene>
<feature type="compositionally biased region" description="Basic and acidic residues" evidence="1">
    <location>
        <begin position="390"/>
        <end position="406"/>
    </location>
</feature>
<feature type="compositionally biased region" description="Polar residues" evidence="1">
    <location>
        <begin position="294"/>
        <end position="305"/>
    </location>
</feature>
<sequence length="742" mass="79165">MASPQKMPTTFYNNLANAETPRKDSTERNEELCDVKCVIKNCDQNIKTPDGPFSRNPVSLGIKDSSSGRQIWDAKSQDDDDTLGNTAQSPEALRDNYKLDKREGGAVTLTQVSCKIPGKPFFHPGSLQHVKIQRRQDETHIPPVLHCDSENNTVSPGDAGARPKTPRSYKTVGKSENESQNSCSHAPNTPPEVNGSSCKVPSTENGGSADLTKPRNVSSNHSDSKDNGFLVPKSFHKPPETHSQHDASQTHKNGPYSLPQPRSSRKQYDLKGESSSSGDPKSHGDTDENGYSFDKTSCDNFLSETSDVSSDPSKVSSESDVVPRGSSEIIVSSNVPESKNDPEKKFLSGGTGADAEANSVAAEVVASAGSDDIPEPTKVSHDAATVTDQAADHSDQRRASTDHSDTCEVQPDMAPSSGSIAQETCLDTTQKLCIAAPAKLPETCFYKKLLRQERRMQSYSSSRRAGPRRPHHRAVETVTAPPAAFVTSASIPTPAAAIPFTSQQASTTCTPHVSAQPVPNSSYPRSVQVHLGHGGFPVSSSMFTSNPPGALVTTASTPTSAVAFTSCTSSVITTASCDCRWSTVVSSTSSERNVSTRSTTTCPPVSSVSVVTCASAPTYTAATTHCTFTVTTSTSSTSSRRTLCVSIGVSVSPRFVVSIPSSPPTHRFPAAHSPPQRQHPRQHVSPQLGPLVRFPCPLQLSRASVQQDQRSSVVDIRHRAVDLSESLRVSQAVRAPRSSSGM</sequence>
<feature type="region of interest" description="Disordered" evidence="1">
    <location>
        <begin position="662"/>
        <end position="688"/>
    </location>
</feature>
<feature type="compositionally biased region" description="Basic and acidic residues" evidence="1">
    <location>
        <begin position="20"/>
        <end position="29"/>
    </location>
</feature>